<dbReference type="SUPFAM" id="SSF54862">
    <property type="entry name" value="4Fe-4S ferredoxins"/>
    <property type="match status" value="1"/>
</dbReference>
<evidence type="ECO:0000256" key="4">
    <source>
        <dbReference type="ARBA" id="ARBA00023014"/>
    </source>
</evidence>
<evidence type="ECO:0000256" key="2">
    <source>
        <dbReference type="ARBA" id="ARBA00022723"/>
    </source>
</evidence>
<gene>
    <name evidence="7" type="ORF">HA299_00405</name>
</gene>
<feature type="domain" description="4Fe-4S" evidence="6">
    <location>
        <begin position="1"/>
        <end position="59"/>
    </location>
</feature>
<accession>A0A832VWP9</accession>
<proteinExistence type="predicted"/>
<dbReference type="GO" id="GO:0046872">
    <property type="term" value="F:metal ion binding"/>
    <property type="evidence" value="ECO:0007669"/>
    <property type="project" value="UniProtKB-KW"/>
</dbReference>
<dbReference type="Gene3D" id="3.30.70.20">
    <property type="match status" value="1"/>
</dbReference>
<dbReference type="InterPro" id="IPR007202">
    <property type="entry name" value="4Fe-4S_dom"/>
</dbReference>
<dbReference type="Gene3D" id="1.10.15.40">
    <property type="entry name" value="Electron transport complex subunit B, putative Fe-S cluster"/>
    <property type="match status" value="1"/>
</dbReference>
<dbReference type="AlphaFoldDB" id="A0A832VWP9"/>
<dbReference type="Pfam" id="PF00037">
    <property type="entry name" value="Fer4"/>
    <property type="match status" value="1"/>
</dbReference>
<evidence type="ECO:0000313" key="8">
    <source>
        <dbReference type="Proteomes" id="UP000600363"/>
    </source>
</evidence>
<comment type="caution">
    <text evidence="7">The sequence shown here is derived from an EMBL/GenBank/DDBJ whole genome shotgun (WGS) entry which is preliminary data.</text>
</comment>
<evidence type="ECO:0000256" key="3">
    <source>
        <dbReference type="ARBA" id="ARBA00023004"/>
    </source>
</evidence>
<dbReference type="InterPro" id="IPR017896">
    <property type="entry name" value="4Fe4S_Fe-S-bd"/>
</dbReference>
<evidence type="ECO:0000313" key="7">
    <source>
        <dbReference type="EMBL" id="HIH69078.1"/>
    </source>
</evidence>
<keyword evidence="3" id="KW-0408">Iron</keyword>
<dbReference type="Proteomes" id="UP000600363">
    <property type="component" value="Unassembled WGS sequence"/>
</dbReference>
<dbReference type="GO" id="GO:0016491">
    <property type="term" value="F:oxidoreductase activity"/>
    <property type="evidence" value="ECO:0007669"/>
    <property type="project" value="UniProtKB-ARBA"/>
</dbReference>
<keyword evidence="1" id="KW-0004">4Fe-4S</keyword>
<protein>
    <submittedName>
        <fullName evidence="7">4Fe-4S binding protein</fullName>
    </submittedName>
</protein>
<keyword evidence="4" id="KW-0411">Iron-sulfur</keyword>
<feature type="domain" description="4Fe-4S ferredoxin-type" evidence="5">
    <location>
        <begin position="70"/>
        <end position="99"/>
    </location>
</feature>
<organism evidence="7 8">
    <name type="scientific">Methermicoccus shengliensis</name>
    <dbReference type="NCBI Taxonomy" id="660064"/>
    <lineage>
        <taxon>Archaea</taxon>
        <taxon>Methanobacteriati</taxon>
        <taxon>Methanobacteriota</taxon>
        <taxon>Stenosarchaea group</taxon>
        <taxon>Methanomicrobia</taxon>
        <taxon>Methanosarcinales</taxon>
        <taxon>Methermicoccaceae</taxon>
        <taxon>Methermicoccus</taxon>
    </lineage>
</organism>
<dbReference type="PANTHER" id="PTHR36214">
    <property type="match status" value="1"/>
</dbReference>
<dbReference type="PROSITE" id="PS51379">
    <property type="entry name" value="4FE4S_FER_2"/>
    <property type="match status" value="1"/>
</dbReference>
<dbReference type="PANTHER" id="PTHR36214:SF3">
    <property type="entry name" value="ACETYL-COA DECARBONYLASE_SYNTHASE COMPLEX SUBUNIT GAMMA"/>
    <property type="match status" value="1"/>
</dbReference>
<sequence>MVSVLEVYALLPKTNCKRCGEPTCMAFATALLARKHTIEECPPLLEDSRYAKSIEKLRALIAPVEGVLETGFVIHKERCSGCGNCVVACPVNVAEDPEGTARGRAPKNERTIIRVVDGVVVDVDIRRCRRFGPERILCSACIDTCAYKAIEFVGI</sequence>
<dbReference type="PROSITE" id="PS00198">
    <property type="entry name" value="4FE4S_FER_1"/>
    <property type="match status" value="1"/>
</dbReference>
<dbReference type="GO" id="GO:0051539">
    <property type="term" value="F:4 iron, 4 sulfur cluster binding"/>
    <property type="evidence" value="ECO:0007669"/>
    <property type="project" value="UniProtKB-KW"/>
</dbReference>
<keyword evidence="2" id="KW-0479">Metal-binding</keyword>
<dbReference type="InterPro" id="IPR051069">
    <property type="entry name" value="ACDS_complex_subunit"/>
</dbReference>
<name>A0A832VWP9_9EURY</name>
<dbReference type="Pfam" id="PF04060">
    <property type="entry name" value="FeS"/>
    <property type="match status" value="1"/>
</dbReference>
<evidence type="ECO:0000259" key="6">
    <source>
        <dbReference type="PROSITE" id="PS51656"/>
    </source>
</evidence>
<dbReference type="EMBL" id="DUIH01000002">
    <property type="protein sequence ID" value="HIH69078.1"/>
    <property type="molecule type" value="Genomic_DNA"/>
</dbReference>
<reference evidence="7" key="1">
    <citation type="journal article" date="2020" name="bioRxiv">
        <title>A rank-normalized archaeal taxonomy based on genome phylogeny resolves widespread incomplete and uneven classifications.</title>
        <authorList>
            <person name="Rinke C."/>
            <person name="Chuvochina M."/>
            <person name="Mussig A.J."/>
            <person name="Chaumeil P.-A."/>
            <person name="Waite D.W."/>
            <person name="Whitman W.B."/>
            <person name="Parks D.H."/>
            <person name="Hugenholtz P."/>
        </authorList>
    </citation>
    <scope>NUCLEOTIDE SEQUENCE</scope>
    <source>
        <strain evidence="7">UBA12518</strain>
    </source>
</reference>
<dbReference type="InterPro" id="IPR017900">
    <property type="entry name" value="4Fe4S_Fe_S_CS"/>
</dbReference>
<dbReference type="RefSeq" id="WP_042684914.1">
    <property type="nucleotide sequence ID" value="NZ_DUIH01000002.1"/>
</dbReference>
<evidence type="ECO:0000259" key="5">
    <source>
        <dbReference type="PROSITE" id="PS51379"/>
    </source>
</evidence>
<evidence type="ECO:0000256" key="1">
    <source>
        <dbReference type="ARBA" id="ARBA00022485"/>
    </source>
</evidence>
<dbReference type="PROSITE" id="PS51656">
    <property type="entry name" value="4FE4S"/>
    <property type="match status" value="1"/>
</dbReference>